<feature type="transmembrane region" description="Helical" evidence="2">
    <location>
        <begin position="20"/>
        <end position="46"/>
    </location>
</feature>
<feature type="region of interest" description="Disordered" evidence="1">
    <location>
        <begin position="154"/>
        <end position="178"/>
    </location>
</feature>
<feature type="transmembrane region" description="Helical" evidence="2">
    <location>
        <begin position="58"/>
        <end position="81"/>
    </location>
</feature>
<evidence type="ECO:0000256" key="2">
    <source>
        <dbReference type="SAM" id="Phobius"/>
    </source>
</evidence>
<comment type="caution">
    <text evidence="3">The sequence shown here is derived from an EMBL/GenBank/DDBJ whole genome shotgun (WGS) entry which is preliminary data.</text>
</comment>
<organism evidence="3 4">
    <name type="scientific">Alkalimonas collagenimarina</name>
    <dbReference type="NCBI Taxonomy" id="400390"/>
    <lineage>
        <taxon>Bacteria</taxon>
        <taxon>Pseudomonadati</taxon>
        <taxon>Pseudomonadota</taxon>
        <taxon>Gammaproteobacteria</taxon>
        <taxon>Alkalimonas</taxon>
    </lineage>
</organism>
<keyword evidence="2" id="KW-0812">Transmembrane</keyword>
<reference evidence="3 4" key="1">
    <citation type="submission" date="2023-08" db="EMBL/GenBank/DDBJ databases">
        <authorList>
            <person name="Joshi A."/>
            <person name="Thite S."/>
        </authorList>
    </citation>
    <scope>NUCLEOTIDE SEQUENCE [LARGE SCALE GENOMIC DNA]</scope>
    <source>
        <strain evidence="3 4">AC40</strain>
    </source>
</reference>
<dbReference type="RefSeq" id="WP_305894351.1">
    <property type="nucleotide sequence ID" value="NZ_JAUZVZ010000019.1"/>
</dbReference>
<protein>
    <recommendedName>
        <fullName evidence="5">Transmembrane protein</fullName>
    </recommendedName>
</protein>
<evidence type="ECO:0000313" key="4">
    <source>
        <dbReference type="Proteomes" id="UP001231616"/>
    </source>
</evidence>
<proteinExistence type="predicted"/>
<keyword evidence="4" id="KW-1185">Reference proteome</keyword>
<sequence>MKIQFEAIQSSRQLIIHSSSYAFLLSSVLFLVFFLFFSFYMVVFAIRGKIATKKHKKFVIRCFFAPMGFAFVLAFVGHFAINSYYRQQMSANGYQRCSDTTLLLARVTYSAWVKDPVLCHDSDVRRIVRRGHWDESFKVEQMLQQRNHREEARLERLEREAERQEARRRQRETLATEQ</sequence>
<evidence type="ECO:0000256" key="1">
    <source>
        <dbReference type="SAM" id="MobiDB-lite"/>
    </source>
</evidence>
<keyword evidence="2" id="KW-1133">Transmembrane helix</keyword>
<keyword evidence="2" id="KW-0472">Membrane</keyword>
<evidence type="ECO:0000313" key="3">
    <source>
        <dbReference type="EMBL" id="MDP4537086.1"/>
    </source>
</evidence>
<name>A0ABT9H1A6_9GAMM</name>
<dbReference type="EMBL" id="JAUZVZ010000019">
    <property type="protein sequence ID" value="MDP4537086.1"/>
    <property type="molecule type" value="Genomic_DNA"/>
</dbReference>
<accession>A0ABT9H1A6</accession>
<dbReference type="Proteomes" id="UP001231616">
    <property type="component" value="Unassembled WGS sequence"/>
</dbReference>
<gene>
    <name evidence="3" type="ORF">Q3O60_12880</name>
</gene>
<evidence type="ECO:0008006" key="5">
    <source>
        <dbReference type="Google" id="ProtNLM"/>
    </source>
</evidence>